<gene>
    <name evidence="2" type="ordered locus">Dtox_0015</name>
</gene>
<dbReference type="HOGENOM" id="CLU_136678_1_0_9"/>
<dbReference type="RefSeq" id="WP_012813431.1">
    <property type="nucleotide sequence ID" value="NC_013216.1"/>
</dbReference>
<dbReference type="InterPro" id="IPR035958">
    <property type="entry name" value="SecB-like_sf"/>
</dbReference>
<keyword evidence="3" id="KW-1185">Reference proteome</keyword>
<sequence>MDNQLVSVFKFIDYKVDYINFKLNSGFTFEEPIDIDFDLRVEMAFNSEKPKGKITINAIVFDNAEENRFPFFLDIAVTGLFAGEDGMPIEEFRKYCETSGTAAMFPFLRSAIADITRTANIESLILPIINIRNLMKKDVESKT</sequence>
<dbReference type="Pfam" id="PF02556">
    <property type="entry name" value="SecB"/>
    <property type="match status" value="1"/>
</dbReference>
<name>C8VVB0_DESAS</name>
<dbReference type="GO" id="GO:0051262">
    <property type="term" value="P:protein tetramerization"/>
    <property type="evidence" value="ECO:0007669"/>
    <property type="project" value="InterPro"/>
</dbReference>
<organism evidence="2 3">
    <name type="scientific">Desulfofarcimen acetoxidans (strain ATCC 49208 / DSM 771 / KCTC 5769 / VKM B-1644 / 5575)</name>
    <name type="common">Desulfotomaculum acetoxidans</name>
    <dbReference type="NCBI Taxonomy" id="485916"/>
    <lineage>
        <taxon>Bacteria</taxon>
        <taxon>Bacillati</taxon>
        <taxon>Bacillota</taxon>
        <taxon>Clostridia</taxon>
        <taxon>Eubacteriales</taxon>
        <taxon>Peptococcaceae</taxon>
        <taxon>Desulfofarcimen</taxon>
    </lineage>
</organism>
<accession>C8VVB0</accession>
<dbReference type="KEGG" id="dae:Dtox_0015"/>
<evidence type="ECO:0008006" key="4">
    <source>
        <dbReference type="Google" id="ProtNLM"/>
    </source>
</evidence>
<dbReference type="eggNOG" id="COG1952">
    <property type="taxonomic scope" value="Bacteria"/>
</dbReference>
<dbReference type="GO" id="GO:0051082">
    <property type="term" value="F:unfolded protein binding"/>
    <property type="evidence" value="ECO:0007669"/>
    <property type="project" value="InterPro"/>
</dbReference>
<dbReference type="OrthoDB" id="1699164at2"/>
<evidence type="ECO:0000256" key="1">
    <source>
        <dbReference type="ARBA" id="ARBA00009990"/>
    </source>
</evidence>
<comment type="similarity">
    <text evidence="1">Belongs to the SecB family.</text>
</comment>
<dbReference type="STRING" id="485916.Dtox_0015"/>
<dbReference type="Gene3D" id="3.10.420.10">
    <property type="entry name" value="SecB-like"/>
    <property type="match status" value="1"/>
</dbReference>
<evidence type="ECO:0000313" key="3">
    <source>
        <dbReference type="Proteomes" id="UP000002217"/>
    </source>
</evidence>
<dbReference type="AlphaFoldDB" id="C8VVB0"/>
<proteinExistence type="inferred from homology"/>
<reference evidence="2 3" key="1">
    <citation type="journal article" date="2009" name="Stand. Genomic Sci.">
        <title>Complete genome sequence of Desulfotomaculum acetoxidans type strain (5575).</title>
        <authorList>
            <person name="Spring S."/>
            <person name="Lapidus A."/>
            <person name="Schroder M."/>
            <person name="Gleim D."/>
            <person name="Sims D."/>
            <person name="Meincke L."/>
            <person name="Glavina Del Rio T."/>
            <person name="Tice H."/>
            <person name="Copeland A."/>
            <person name="Cheng J.F."/>
            <person name="Lucas S."/>
            <person name="Chen F."/>
            <person name="Nolan M."/>
            <person name="Bruce D."/>
            <person name="Goodwin L."/>
            <person name="Pitluck S."/>
            <person name="Ivanova N."/>
            <person name="Mavromatis K."/>
            <person name="Mikhailova N."/>
            <person name="Pati A."/>
            <person name="Chen A."/>
            <person name="Palaniappan K."/>
            <person name="Land M."/>
            <person name="Hauser L."/>
            <person name="Chang Y.J."/>
            <person name="Jeffries C.D."/>
            <person name="Chain P."/>
            <person name="Saunders E."/>
            <person name="Brettin T."/>
            <person name="Detter J.C."/>
            <person name="Goker M."/>
            <person name="Bristow J."/>
            <person name="Eisen J.A."/>
            <person name="Markowitz V."/>
            <person name="Hugenholtz P."/>
            <person name="Kyrpides N.C."/>
            <person name="Klenk H.P."/>
            <person name="Han C."/>
        </authorList>
    </citation>
    <scope>NUCLEOTIDE SEQUENCE [LARGE SCALE GENOMIC DNA]</scope>
    <source>
        <strain evidence="3">ATCC 49208 / DSM 771 / VKM B-1644</strain>
    </source>
</reference>
<protein>
    <recommendedName>
        <fullName evidence="4">Preprotein translocase subunit SecB</fullName>
    </recommendedName>
</protein>
<evidence type="ECO:0000313" key="2">
    <source>
        <dbReference type="EMBL" id="ACV60979.1"/>
    </source>
</evidence>
<dbReference type="InterPro" id="IPR003708">
    <property type="entry name" value="SecB"/>
</dbReference>
<dbReference type="EMBL" id="CP001720">
    <property type="protein sequence ID" value="ACV60979.1"/>
    <property type="molecule type" value="Genomic_DNA"/>
</dbReference>
<dbReference type="GO" id="GO:0015031">
    <property type="term" value="P:protein transport"/>
    <property type="evidence" value="ECO:0007669"/>
    <property type="project" value="InterPro"/>
</dbReference>
<dbReference type="SUPFAM" id="SSF54611">
    <property type="entry name" value="SecB-like"/>
    <property type="match status" value="1"/>
</dbReference>
<dbReference type="Proteomes" id="UP000002217">
    <property type="component" value="Chromosome"/>
</dbReference>